<feature type="domain" description="tRNA nucleotidyltransferase/poly(A) polymerase RNA and SrmB- binding" evidence="1">
    <location>
        <begin position="2"/>
        <end position="31"/>
    </location>
</feature>
<gene>
    <name evidence="2" type="ORF">QWJ41_21730</name>
</gene>
<reference evidence="2" key="1">
    <citation type="submission" date="2023-06" db="EMBL/GenBank/DDBJ databases">
        <title>Genome sequence of Nocardioides sp. SOB44.</title>
        <authorList>
            <person name="Zhang G."/>
        </authorList>
    </citation>
    <scope>NUCLEOTIDE SEQUENCE</scope>
    <source>
        <strain evidence="2">SOB44</strain>
    </source>
</reference>
<evidence type="ECO:0000259" key="1">
    <source>
        <dbReference type="Pfam" id="PF12627"/>
    </source>
</evidence>
<accession>A0ABT8TWL7</accession>
<dbReference type="Proteomes" id="UP001168363">
    <property type="component" value="Unassembled WGS sequence"/>
</dbReference>
<dbReference type="Gene3D" id="1.10.3090.10">
    <property type="entry name" value="cca-adding enzyme, domain 2"/>
    <property type="match status" value="1"/>
</dbReference>
<proteinExistence type="predicted"/>
<comment type="caution">
    <text evidence="2">The sequence shown here is derived from an EMBL/GenBank/DDBJ whole genome shotgun (WGS) entry which is preliminary data.</text>
</comment>
<evidence type="ECO:0000313" key="2">
    <source>
        <dbReference type="EMBL" id="MDO3398346.1"/>
    </source>
</evidence>
<dbReference type="EMBL" id="JAULSC010000462">
    <property type="protein sequence ID" value="MDO3398346.1"/>
    <property type="molecule type" value="Genomic_DNA"/>
</dbReference>
<organism evidence="2 3">
    <name type="scientific">Nocardioides cremeus</name>
    <dbReference type="NCBI Taxonomy" id="3058044"/>
    <lineage>
        <taxon>Bacteria</taxon>
        <taxon>Bacillati</taxon>
        <taxon>Actinomycetota</taxon>
        <taxon>Actinomycetes</taxon>
        <taxon>Propionibacteriales</taxon>
        <taxon>Nocardioidaceae</taxon>
        <taxon>Nocardioides</taxon>
    </lineage>
</organism>
<dbReference type="InterPro" id="IPR032828">
    <property type="entry name" value="PolyA_RNA-bd"/>
</dbReference>
<name>A0ABT8TWL7_9ACTN</name>
<keyword evidence="3" id="KW-1185">Reference proteome</keyword>
<protein>
    <submittedName>
        <fullName evidence="2">CCA tRNA nucleotidyltransferase</fullName>
    </submittedName>
</protein>
<evidence type="ECO:0000313" key="3">
    <source>
        <dbReference type="Proteomes" id="UP001168363"/>
    </source>
</evidence>
<sequence>VKLVMGAYPRRGLTLLVDTGLAELVLPELPALARERDEHHPHKDVYEHTQTVLEQAIDQEQERFGGPDQVSR</sequence>
<feature type="non-terminal residue" evidence="2">
    <location>
        <position position="1"/>
    </location>
</feature>
<dbReference type="SUPFAM" id="SSF81891">
    <property type="entry name" value="Poly A polymerase C-terminal region-like"/>
    <property type="match status" value="1"/>
</dbReference>
<feature type="non-terminal residue" evidence="2">
    <location>
        <position position="72"/>
    </location>
</feature>
<dbReference type="Pfam" id="PF12627">
    <property type="entry name" value="PolyA_pol_RNAbd"/>
    <property type="match status" value="1"/>
</dbReference>